<evidence type="ECO:0000313" key="1">
    <source>
        <dbReference type="EMBL" id="KIH58291.1"/>
    </source>
</evidence>
<dbReference type="Gene3D" id="1.25.40.20">
    <property type="entry name" value="Ankyrin repeat-containing domain"/>
    <property type="match status" value="1"/>
</dbReference>
<proteinExistence type="predicted"/>
<reference evidence="1 2" key="1">
    <citation type="submission" date="2013-12" db="EMBL/GenBank/DDBJ databases">
        <title>Draft genome of the parsitic nematode Ancylostoma duodenale.</title>
        <authorList>
            <person name="Mitreva M."/>
        </authorList>
    </citation>
    <scope>NUCLEOTIDE SEQUENCE [LARGE SCALE GENOMIC DNA]</scope>
    <source>
        <strain evidence="1 2">Zhejiang</strain>
    </source>
</reference>
<dbReference type="InterPro" id="IPR036770">
    <property type="entry name" value="Ankyrin_rpt-contain_sf"/>
</dbReference>
<gene>
    <name evidence="1" type="ORF">ANCDUO_11505</name>
</gene>
<dbReference type="EMBL" id="KN733289">
    <property type="protein sequence ID" value="KIH58291.1"/>
    <property type="molecule type" value="Genomic_DNA"/>
</dbReference>
<dbReference type="SUPFAM" id="SSF48403">
    <property type="entry name" value="Ankyrin repeat"/>
    <property type="match status" value="1"/>
</dbReference>
<protein>
    <submittedName>
        <fullName evidence="1">Uncharacterized protein</fullName>
    </submittedName>
</protein>
<dbReference type="Proteomes" id="UP000054047">
    <property type="component" value="Unassembled WGS sequence"/>
</dbReference>
<organism evidence="1 2">
    <name type="scientific">Ancylostoma duodenale</name>
    <dbReference type="NCBI Taxonomy" id="51022"/>
    <lineage>
        <taxon>Eukaryota</taxon>
        <taxon>Metazoa</taxon>
        <taxon>Ecdysozoa</taxon>
        <taxon>Nematoda</taxon>
        <taxon>Chromadorea</taxon>
        <taxon>Rhabditida</taxon>
        <taxon>Rhabditina</taxon>
        <taxon>Rhabditomorpha</taxon>
        <taxon>Strongyloidea</taxon>
        <taxon>Ancylostomatidae</taxon>
        <taxon>Ancylostomatinae</taxon>
        <taxon>Ancylostoma</taxon>
    </lineage>
</organism>
<dbReference type="AlphaFoldDB" id="A0A0C2GMM6"/>
<dbReference type="OrthoDB" id="1661883at2759"/>
<sequence>MLKPDCIDEKDKSGMSAFLCAVSLDALDTVKMLVENKTDILATDFDGRTAVFIGAERQAISVLKVQFY</sequence>
<name>A0A0C2GMM6_9BILA</name>
<accession>A0A0C2GMM6</accession>
<keyword evidence="2" id="KW-1185">Reference proteome</keyword>
<evidence type="ECO:0000313" key="2">
    <source>
        <dbReference type="Proteomes" id="UP000054047"/>
    </source>
</evidence>